<dbReference type="PANTHER" id="PTHR30529">
    <property type="entry name" value="CYTOCHROME B561"/>
    <property type="match status" value="1"/>
</dbReference>
<evidence type="ECO:0000256" key="7">
    <source>
        <dbReference type="ARBA" id="ARBA00022723"/>
    </source>
</evidence>
<proteinExistence type="inferred from homology"/>
<keyword evidence="7" id="KW-0479">Metal-binding</keyword>
<feature type="transmembrane region" description="Helical" evidence="13">
    <location>
        <begin position="143"/>
        <end position="161"/>
    </location>
</feature>
<evidence type="ECO:0000256" key="2">
    <source>
        <dbReference type="ARBA" id="ARBA00004651"/>
    </source>
</evidence>
<evidence type="ECO:0000256" key="13">
    <source>
        <dbReference type="SAM" id="Phobius"/>
    </source>
</evidence>
<gene>
    <name evidence="15" type="ORF">F506_06150</name>
</gene>
<evidence type="ECO:0000256" key="12">
    <source>
        <dbReference type="ARBA" id="ARBA00037975"/>
    </source>
</evidence>
<keyword evidence="4" id="KW-1003">Cell membrane</keyword>
<dbReference type="SUPFAM" id="SSF81342">
    <property type="entry name" value="Transmembrane di-heme cytochromes"/>
    <property type="match status" value="1"/>
</dbReference>
<evidence type="ECO:0000256" key="6">
    <source>
        <dbReference type="ARBA" id="ARBA00022692"/>
    </source>
</evidence>
<comment type="subcellular location">
    <subcellularLocation>
        <location evidence="2">Cell membrane</location>
        <topology evidence="2">Multi-pass membrane protein</topology>
    </subcellularLocation>
</comment>
<keyword evidence="5" id="KW-0349">Heme</keyword>
<sequence length="172" mass="19453">MKKYHPASVFLHWIIFLLFVVALAAIELRGEVPKGTPLRATLKTVHMMAGQLVFLFVLFRLAARWRFGVPPALDAPAWQTRAAGIVHLLLYLVMFALPVTGILFTQAEGKDVMFFSLALPHVIGQDPALSDTLQDIHELIGNTVYYLVGLHVAGALWHHFIHRDQIFQRMKF</sequence>
<keyword evidence="10" id="KW-0408">Iron</keyword>
<keyword evidence="6 13" id="KW-0812">Transmembrane</keyword>
<comment type="cofactor">
    <cofactor evidence="1">
        <name>heme b</name>
        <dbReference type="ChEBI" id="CHEBI:60344"/>
    </cofactor>
</comment>
<dbReference type="Pfam" id="PF01292">
    <property type="entry name" value="Ni_hydr_CYTB"/>
    <property type="match status" value="1"/>
</dbReference>
<dbReference type="EMBL" id="CP011409">
    <property type="protein sequence ID" value="AKZ62303.1"/>
    <property type="molecule type" value="Genomic_DNA"/>
</dbReference>
<accession>A0ABM5UYL2</accession>
<evidence type="ECO:0000256" key="3">
    <source>
        <dbReference type="ARBA" id="ARBA00022448"/>
    </source>
</evidence>
<keyword evidence="8" id="KW-0249">Electron transport</keyword>
<evidence type="ECO:0000313" key="15">
    <source>
        <dbReference type="EMBL" id="AKZ62303.1"/>
    </source>
</evidence>
<keyword evidence="3" id="KW-0813">Transport</keyword>
<evidence type="ECO:0000256" key="5">
    <source>
        <dbReference type="ARBA" id="ARBA00022617"/>
    </source>
</evidence>
<dbReference type="InterPro" id="IPR052168">
    <property type="entry name" value="Cytochrome_b561_oxidase"/>
</dbReference>
<evidence type="ECO:0000256" key="4">
    <source>
        <dbReference type="ARBA" id="ARBA00022475"/>
    </source>
</evidence>
<evidence type="ECO:0000256" key="11">
    <source>
        <dbReference type="ARBA" id="ARBA00023136"/>
    </source>
</evidence>
<feature type="transmembrane region" description="Helical" evidence="13">
    <location>
        <begin position="84"/>
        <end position="104"/>
    </location>
</feature>
<dbReference type="PANTHER" id="PTHR30529:SF3">
    <property type="entry name" value="CYTOCHROME B561 HOMOLOG 1"/>
    <property type="match status" value="1"/>
</dbReference>
<organism evidence="15 16">
    <name type="scientific">Herbaspirillum hiltneri N3</name>
    <dbReference type="NCBI Taxonomy" id="1262470"/>
    <lineage>
        <taxon>Bacteria</taxon>
        <taxon>Pseudomonadati</taxon>
        <taxon>Pseudomonadota</taxon>
        <taxon>Betaproteobacteria</taxon>
        <taxon>Burkholderiales</taxon>
        <taxon>Oxalobacteraceae</taxon>
        <taxon>Herbaspirillum</taxon>
    </lineage>
</organism>
<keyword evidence="16" id="KW-1185">Reference proteome</keyword>
<evidence type="ECO:0000313" key="16">
    <source>
        <dbReference type="Proteomes" id="UP000063429"/>
    </source>
</evidence>
<keyword evidence="11 13" id="KW-0472">Membrane</keyword>
<feature type="transmembrane region" description="Helical" evidence="13">
    <location>
        <begin position="7"/>
        <end position="26"/>
    </location>
</feature>
<evidence type="ECO:0000259" key="14">
    <source>
        <dbReference type="Pfam" id="PF01292"/>
    </source>
</evidence>
<keyword evidence="9 13" id="KW-1133">Transmembrane helix</keyword>
<comment type="similarity">
    <text evidence="12">Belongs to the cytochrome b561 family.</text>
</comment>
<evidence type="ECO:0000256" key="1">
    <source>
        <dbReference type="ARBA" id="ARBA00001970"/>
    </source>
</evidence>
<feature type="domain" description="Cytochrome b561 bacterial/Ni-hydrogenase" evidence="14">
    <location>
        <begin position="4"/>
        <end position="170"/>
    </location>
</feature>
<dbReference type="InterPro" id="IPR011577">
    <property type="entry name" value="Cyt_b561_bac/Ni-Hgenase"/>
</dbReference>
<feature type="transmembrane region" description="Helical" evidence="13">
    <location>
        <begin position="46"/>
        <end position="63"/>
    </location>
</feature>
<reference evidence="16" key="1">
    <citation type="journal article" date="2015" name="Genome Announc.">
        <title>Complete Genome Sequence of Herbaspirillum hiltneri N3 (DSM 17495), Isolated from Surface-Sterilized Wheat Roots.</title>
        <authorList>
            <person name="Guizelini D."/>
            <person name="Saizaki P.M."/>
            <person name="Coimbra N.A."/>
            <person name="Weiss V.A."/>
            <person name="Faoro H."/>
            <person name="Sfeir M.Z."/>
            <person name="Baura V.A."/>
            <person name="Monteiro R.A."/>
            <person name="Chubatsu L.S."/>
            <person name="Souza E.M."/>
            <person name="Cruz L.M."/>
            <person name="Pedrosa F.O."/>
            <person name="Raittz R.T."/>
            <person name="Marchaukoski J.N."/>
            <person name="Steffens M.B."/>
        </authorList>
    </citation>
    <scope>NUCLEOTIDE SEQUENCE [LARGE SCALE GENOMIC DNA]</scope>
    <source>
        <strain evidence="16">N3</strain>
    </source>
</reference>
<evidence type="ECO:0000256" key="10">
    <source>
        <dbReference type="ARBA" id="ARBA00023004"/>
    </source>
</evidence>
<dbReference type="InterPro" id="IPR016174">
    <property type="entry name" value="Di-haem_cyt_TM"/>
</dbReference>
<name>A0ABM5UYL2_9BURK</name>
<dbReference type="RefSeq" id="WP_053195810.1">
    <property type="nucleotide sequence ID" value="NZ_CP011409.1"/>
</dbReference>
<dbReference type="Proteomes" id="UP000063429">
    <property type="component" value="Chromosome"/>
</dbReference>
<evidence type="ECO:0000256" key="8">
    <source>
        <dbReference type="ARBA" id="ARBA00022982"/>
    </source>
</evidence>
<evidence type="ECO:0000256" key="9">
    <source>
        <dbReference type="ARBA" id="ARBA00022989"/>
    </source>
</evidence>
<protein>
    <submittedName>
        <fullName evidence="15">Cytochrome B561</fullName>
    </submittedName>
</protein>